<evidence type="ECO:0000259" key="9">
    <source>
        <dbReference type="PROSITE" id="PS50089"/>
    </source>
</evidence>
<dbReference type="OrthoDB" id="8062037at2759"/>
<name>M2XC65_GALSU</name>
<dbReference type="CDD" id="cd16454">
    <property type="entry name" value="RING-H2_PA-TM-RING"/>
    <property type="match status" value="1"/>
</dbReference>
<dbReference type="GeneID" id="17086405"/>
<evidence type="ECO:0000256" key="4">
    <source>
        <dbReference type="ARBA" id="ARBA00022723"/>
    </source>
</evidence>
<dbReference type="Proteomes" id="UP000030680">
    <property type="component" value="Unassembled WGS sequence"/>
</dbReference>
<dbReference type="GO" id="GO:0005737">
    <property type="term" value="C:cytoplasm"/>
    <property type="evidence" value="ECO:0007669"/>
    <property type="project" value="TreeGrafter"/>
</dbReference>
<dbReference type="InterPro" id="IPR001841">
    <property type="entry name" value="Znf_RING"/>
</dbReference>
<comment type="catalytic activity">
    <reaction evidence="1">
        <text>S-ubiquitinyl-[E2 ubiquitin-conjugating enzyme]-L-cysteine + [acceptor protein]-L-lysine = [E2 ubiquitin-conjugating enzyme]-L-cysteine + N(6)-ubiquitinyl-[acceptor protein]-L-lysine.</text>
        <dbReference type="EC" id="2.3.2.27"/>
    </reaction>
</comment>
<keyword evidence="7" id="KW-0862">Zinc</keyword>
<evidence type="ECO:0000256" key="3">
    <source>
        <dbReference type="ARBA" id="ARBA00022679"/>
    </source>
</evidence>
<dbReference type="EC" id="2.3.2.27" evidence="2"/>
<dbReference type="Pfam" id="PF13639">
    <property type="entry name" value="zf-RING_2"/>
    <property type="match status" value="1"/>
</dbReference>
<dbReference type="AlphaFoldDB" id="M2XC65"/>
<dbReference type="Gramene" id="EME27502">
    <property type="protein sequence ID" value="EME27502"/>
    <property type="gene ID" value="Gasu_49510"/>
</dbReference>
<proteinExistence type="predicted"/>
<dbReference type="SUPFAM" id="SSF57850">
    <property type="entry name" value="RING/U-box"/>
    <property type="match status" value="1"/>
</dbReference>
<keyword evidence="11" id="KW-1185">Reference proteome</keyword>
<evidence type="ECO:0000256" key="5">
    <source>
        <dbReference type="ARBA" id="ARBA00022771"/>
    </source>
</evidence>
<evidence type="ECO:0000256" key="1">
    <source>
        <dbReference type="ARBA" id="ARBA00000900"/>
    </source>
</evidence>
<keyword evidence="6" id="KW-0833">Ubl conjugation pathway</keyword>
<dbReference type="STRING" id="130081.M2XC65"/>
<evidence type="ECO:0000256" key="7">
    <source>
        <dbReference type="ARBA" id="ARBA00022833"/>
    </source>
</evidence>
<evidence type="ECO:0000313" key="11">
    <source>
        <dbReference type="Proteomes" id="UP000030680"/>
    </source>
</evidence>
<sequence length="358" mass="40448">MEADQQQQQQQQQAMERRVFKPFFCYSCQHTVHIQVPEVEESTYEPQCSECGSSFVEEVPISRLESVEESISPTTGNEWYGSNGNVEVISLGEDGEPIRFSFRLGGDVGNFIGSSTEDSEQVQENETYLTNNRSTGISDFLQSFFVPRGNMTRFQAPPPAPPLPVWRTPQESDSQIGEEITENHEQAQNFTQEEEQRRVRRRRIPPFVAAGPFFLDGNSSDVPGDFSTFMQQILGIYGNPADYVIGEQGFEAILARLMQEDSNRYGNPPASKEIVASLPVVHLSAEEAAHHSECSVCKEAFAENSEVVRLPCKHVFCKDCIYPWLERHNTCPSCRYELPTDDSEYEKRKFSQSSSTHG</sequence>
<evidence type="ECO:0000313" key="10">
    <source>
        <dbReference type="EMBL" id="EME27502.1"/>
    </source>
</evidence>
<dbReference type="SMART" id="SM00184">
    <property type="entry name" value="RING"/>
    <property type="match status" value="1"/>
</dbReference>
<evidence type="ECO:0000256" key="6">
    <source>
        <dbReference type="ARBA" id="ARBA00022786"/>
    </source>
</evidence>
<evidence type="ECO:0000256" key="2">
    <source>
        <dbReference type="ARBA" id="ARBA00012483"/>
    </source>
</evidence>
<dbReference type="GO" id="GO:0061630">
    <property type="term" value="F:ubiquitin protein ligase activity"/>
    <property type="evidence" value="ECO:0007669"/>
    <property type="project" value="UniProtKB-EC"/>
</dbReference>
<dbReference type="PROSITE" id="PS00518">
    <property type="entry name" value="ZF_RING_1"/>
    <property type="match status" value="1"/>
</dbReference>
<gene>
    <name evidence="10" type="ORF">Gasu_49510</name>
</gene>
<keyword evidence="5 8" id="KW-0863">Zinc-finger</keyword>
<dbReference type="PROSITE" id="PS50089">
    <property type="entry name" value="ZF_RING_2"/>
    <property type="match status" value="1"/>
</dbReference>
<reference evidence="11" key="1">
    <citation type="journal article" date="2013" name="Science">
        <title>Gene transfer from bacteria and archaea facilitated evolution of an extremophilic eukaryote.</title>
        <authorList>
            <person name="Schonknecht G."/>
            <person name="Chen W.H."/>
            <person name="Ternes C.M."/>
            <person name="Barbier G.G."/>
            <person name="Shrestha R.P."/>
            <person name="Stanke M."/>
            <person name="Brautigam A."/>
            <person name="Baker B.J."/>
            <person name="Banfield J.F."/>
            <person name="Garavito R.M."/>
            <person name="Carr K."/>
            <person name="Wilkerson C."/>
            <person name="Rensing S.A."/>
            <person name="Gagneul D."/>
            <person name="Dickenson N.E."/>
            <person name="Oesterhelt C."/>
            <person name="Lercher M.J."/>
            <person name="Weber A.P."/>
        </authorList>
    </citation>
    <scope>NUCLEOTIDE SEQUENCE [LARGE SCALE GENOMIC DNA]</scope>
    <source>
        <strain evidence="11">074W</strain>
    </source>
</reference>
<dbReference type="eggNOG" id="KOG0800">
    <property type="taxonomic scope" value="Eukaryota"/>
</dbReference>
<dbReference type="GO" id="GO:0008270">
    <property type="term" value="F:zinc ion binding"/>
    <property type="evidence" value="ECO:0007669"/>
    <property type="project" value="UniProtKB-KW"/>
</dbReference>
<dbReference type="EMBL" id="KB454531">
    <property type="protein sequence ID" value="EME27502.1"/>
    <property type="molecule type" value="Genomic_DNA"/>
</dbReference>
<dbReference type="InterPro" id="IPR013083">
    <property type="entry name" value="Znf_RING/FYVE/PHD"/>
</dbReference>
<protein>
    <recommendedName>
        <fullName evidence="2">RING-type E3 ubiquitin transferase</fullName>
        <ecNumber evidence="2">2.3.2.27</ecNumber>
    </recommendedName>
</protein>
<keyword evidence="4" id="KW-0479">Metal-binding</keyword>
<accession>M2XC65</accession>
<dbReference type="GO" id="GO:0016567">
    <property type="term" value="P:protein ubiquitination"/>
    <property type="evidence" value="ECO:0007669"/>
    <property type="project" value="TreeGrafter"/>
</dbReference>
<dbReference type="Gene3D" id="3.30.40.10">
    <property type="entry name" value="Zinc/RING finger domain, C3HC4 (zinc finger)"/>
    <property type="match status" value="1"/>
</dbReference>
<evidence type="ECO:0000256" key="8">
    <source>
        <dbReference type="PROSITE-ProRule" id="PRU00175"/>
    </source>
</evidence>
<organism evidence="10 11">
    <name type="scientific">Galdieria sulphuraria</name>
    <name type="common">Red alga</name>
    <dbReference type="NCBI Taxonomy" id="130081"/>
    <lineage>
        <taxon>Eukaryota</taxon>
        <taxon>Rhodophyta</taxon>
        <taxon>Bangiophyceae</taxon>
        <taxon>Galdieriales</taxon>
        <taxon>Galdieriaceae</taxon>
        <taxon>Galdieria</taxon>
    </lineage>
</organism>
<dbReference type="RefSeq" id="XP_005704022.1">
    <property type="nucleotide sequence ID" value="XM_005703965.1"/>
</dbReference>
<feature type="domain" description="RING-type" evidence="9">
    <location>
        <begin position="294"/>
        <end position="335"/>
    </location>
</feature>
<dbReference type="KEGG" id="gsl:Gasu_49510"/>
<dbReference type="PANTHER" id="PTHR15710">
    <property type="entry name" value="E3 UBIQUITIN-PROTEIN LIGASE PRAJA"/>
    <property type="match status" value="1"/>
</dbReference>
<dbReference type="InterPro" id="IPR017907">
    <property type="entry name" value="Znf_RING_CS"/>
</dbReference>
<keyword evidence="3" id="KW-0808">Transferase</keyword>
<dbReference type="FunFam" id="3.30.40.10:FF:000127">
    <property type="entry name" value="E3 ubiquitin-protein ligase RNF181"/>
    <property type="match status" value="1"/>
</dbReference>
<dbReference type="PANTHER" id="PTHR15710:SF243">
    <property type="entry name" value="E3 UBIQUITIN-PROTEIN LIGASE PRAJA-2 ISOFORM X1"/>
    <property type="match status" value="1"/>
</dbReference>